<evidence type="ECO:0000256" key="1">
    <source>
        <dbReference type="SAM" id="MobiDB-lite"/>
    </source>
</evidence>
<dbReference type="AlphaFoldDB" id="A0A133UR59"/>
<keyword evidence="3" id="KW-1185">Reference proteome</keyword>
<name>A0A133UR59_9EURY</name>
<sequence>MVSTPGLGFEPRKVARPTRFSTGSLPGFSISHRSSDPPPGWIVMWREFKKVPTRVEGYVILSF</sequence>
<reference evidence="2 3" key="1">
    <citation type="journal article" date="2016" name="Sci. Rep.">
        <title>Metabolic traits of an uncultured archaeal lineage -MSBL1- from brine pools of the Red Sea.</title>
        <authorList>
            <person name="Mwirichia R."/>
            <person name="Alam I."/>
            <person name="Rashid M."/>
            <person name="Vinu M."/>
            <person name="Ba-Alawi W."/>
            <person name="Anthony Kamau A."/>
            <person name="Kamanda Ngugi D."/>
            <person name="Goker M."/>
            <person name="Klenk H.P."/>
            <person name="Bajic V."/>
            <person name="Stingl U."/>
        </authorList>
    </citation>
    <scope>NUCLEOTIDE SEQUENCE [LARGE SCALE GENOMIC DNA]</scope>
    <source>
        <strain evidence="2">SCGC-AAA259I14</strain>
    </source>
</reference>
<comment type="caution">
    <text evidence="2">The sequence shown here is derived from an EMBL/GenBank/DDBJ whole genome shotgun (WGS) entry which is preliminary data.</text>
</comment>
<gene>
    <name evidence="2" type="ORF">AKJ38_02965</name>
</gene>
<dbReference type="EMBL" id="LHXS01000053">
    <property type="protein sequence ID" value="KXA96617.1"/>
    <property type="molecule type" value="Genomic_DNA"/>
</dbReference>
<protein>
    <submittedName>
        <fullName evidence="2">Uncharacterized protein</fullName>
    </submittedName>
</protein>
<organism evidence="2 3">
    <name type="scientific">candidate division MSBL1 archaeon SCGC-AAA259I14</name>
    <dbReference type="NCBI Taxonomy" id="1698268"/>
    <lineage>
        <taxon>Archaea</taxon>
        <taxon>Methanobacteriati</taxon>
        <taxon>Methanobacteriota</taxon>
        <taxon>candidate division MSBL1</taxon>
    </lineage>
</organism>
<evidence type="ECO:0000313" key="2">
    <source>
        <dbReference type="EMBL" id="KXA96617.1"/>
    </source>
</evidence>
<proteinExistence type="predicted"/>
<evidence type="ECO:0000313" key="3">
    <source>
        <dbReference type="Proteomes" id="UP000070414"/>
    </source>
</evidence>
<feature type="region of interest" description="Disordered" evidence="1">
    <location>
        <begin position="1"/>
        <end position="20"/>
    </location>
</feature>
<accession>A0A133UR59</accession>
<dbReference type="Proteomes" id="UP000070414">
    <property type="component" value="Unassembled WGS sequence"/>
</dbReference>